<dbReference type="SUPFAM" id="SSF53850">
    <property type="entry name" value="Periplasmic binding protein-like II"/>
    <property type="match status" value="1"/>
</dbReference>
<organism evidence="3 4">
    <name type="scientific">Desulfobotulus alkaliphilus</name>
    <dbReference type="NCBI Taxonomy" id="622671"/>
    <lineage>
        <taxon>Bacteria</taxon>
        <taxon>Pseudomonadati</taxon>
        <taxon>Thermodesulfobacteriota</taxon>
        <taxon>Desulfobacteria</taxon>
        <taxon>Desulfobacterales</taxon>
        <taxon>Desulfobacteraceae</taxon>
        <taxon>Desulfobotulus</taxon>
    </lineage>
</organism>
<dbReference type="Pfam" id="PF00497">
    <property type="entry name" value="SBP_bac_3"/>
    <property type="match status" value="1"/>
</dbReference>
<evidence type="ECO:0000259" key="2">
    <source>
        <dbReference type="Pfam" id="PF00497"/>
    </source>
</evidence>
<reference evidence="3 4" key="1">
    <citation type="submission" date="2019-07" db="EMBL/GenBank/DDBJ databases">
        <title>Genome sequencing of 100 strains of the haloalkaliphilic chemolithoautotrophic sulfur-oxidizing bacterium Thioalkalivibrio.</title>
        <authorList>
            <person name="Muyzer G."/>
        </authorList>
    </citation>
    <scope>NUCLEOTIDE SEQUENCE [LARGE SCALE GENOMIC DNA]</scope>
    <source>
        <strain evidence="3 4">ASO4-4</strain>
    </source>
</reference>
<gene>
    <name evidence="3" type="ORF">LZ24_03009</name>
</gene>
<keyword evidence="4" id="KW-1185">Reference proteome</keyword>
<dbReference type="Gene3D" id="3.40.190.10">
    <property type="entry name" value="Periplasmic binding protein-like II"/>
    <property type="match status" value="2"/>
</dbReference>
<dbReference type="Proteomes" id="UP000318307">
    <property type="component" value="Unassembled WGS sequence"/>
</dbReference>
<keyword evidence="1" id="KW-0732">Signal</keyword>
<dbReference type="PANTHER" id="PTHR35936">
    <property type="entry name" value="MEMBRANE-BOUND LYTIC MUREIN TRANSGLYCOSYLASE F"/>
    <property type="match status" value="1"/>
</dbReference>
<protein>
    <submittedName>
        <fullName evidence="3">Polar amino acid transport system substrate-binding protein</fullName>
    </submittedName>
</protein>
<dbReference type="PANTHER" id="PTHR35936:SF35">
    <property type="entry name" value="L-CYSTINE-BINDING PROTEIN TCYJ"/>
    <property type="match status" value="1"/>
</dbReference>
<evidence type="ECO:0000313" key="4">
    <source>
        <dbReference type="Proteomes" id="UP000318307"/>
    </source>
</evidence>
<comment type="caution">
    <text evidence="3">The sequence shown here is derived from an EMBL/GenBank/DDBJ whole genome shotgun (WGS) entry which is preliminary data.</text>
</comment>
<sequence length="252" mass="28969">MTSLKKGLFSSLILLVLWYPWGLSAGETMRVVYFDNFPPFSWKGENGKMQGIFIDVLDEVIQNHLGIRLYHEGLPWARAQKMVKDGNADAFVTIPTPERKSYTEVSREPVLISYMTIFTKKGHEKLNALEKVNTLDDLKEYIILDYIGNGWGDKNLTGFRRDLSPRLDTVFRMLAAGRGDINITDSMVALHRLKELNLQEEIVEIPIVLDEVPMSLCIGKYSSFAHILPEFDRTMEKLRKNSTLQSIYSKYR</sequence>
<name>A0A562R9Q5_9BACT</name>
<dbReference type="EMBL" id="VLLC01000034">
    <property type="protein sequence ID" value="TWI65777.1"/>
    <property type="molecule type" value="Genomic_DNA"/>
</dbReference>
<evidence type="ECO:0000256" key="1">
    <source>
        <dbReference type="ARBA" id="ARBA00022729"/>
    </source>
</evidence>
<feature type="domain" description="Solute-binding protein family 3/N-terminal" evidence="2">
    <location>
        <begin position="30"/>
        <end position="251"/>
    </location>
</feature>
<dbReference type="InterPro" id="IPR001638">
    <property type="entry name" value="Solute-binding_3/MltF_N"/>
</dbReference>
<accession>A0A562R9Q5</accession>
<evidence type="ECO:0000313" key="3">
    <source>
        <dbReference type="EMBL" id="TWI65777.1"/>
    </source>
</evidence>
<dbReference type="AlphaFoldDB" id="A0A562R9Q5"/>
<proteinExistence type="predicted"/>